<sequence>MKYTIGNKPGKGNYKCTTCGEIVVLEKDTDFLHRCPRCHRIEFEKI</sequence>
<evidence type="ECO:0000313" key="1">
    <source>
        <dbReference type="EMBL" id="APM41078.1"/>
    </source>
</evidence>
<proteinExistence type="predicted"/>
<protein>
    <submittedName>
        <fullName evidence="1">Rubredoxin-like protein</fullName>
    </submittedName>
</protein>
<dbReference type="Pfam" id="PF07295">
    <property type="entry name" value="DUF1451"/>
    <property type="match status" value="1"/>
</dbReference>
<dbReference type="EMBL" id="CP018335">
    <property type="protein sequence ID" value="APM41078.1"/>
    <property type="molecule type" value="Genomic_DNA"/>
</dbReference>
<organism evidence="1 2">
    <name type="scientific">Clostridium kluyveri</name>
    <dbReference type="NCBI Taxonomy" id="1534"/>
    <lineage>
        <taxon>Bacteria</taxon>
        <taxon>Bacillati</taxon>
        <taxon>Bacillota</taxon>
        <taxon>Clostridia</taxon>
        <taxon>Eubacteriales</taxon>
        <taxon>Clostridiaceae</taxon>
        <taxon>Clostridium</taxon>
    </lineage>
</organism>
<dbReference type="Proteomes" id="UP000184604">
    <property type="component" value="Chromosome"/>
</dbReference>
<dbReference type="InterPro" id="IPR009912">
    <property type="entry name" value="DUF1451"/>
</dbReference>
<gene>
    <name evidence="1" type="ORF">BS101_21405</name>
</gene>
<reference evidence="1 2" key="1">
    <citation type="submission" date="2016-12" db="EMBL/GenBank/DDBJ databases">
        <title>Complete genome sequence of Clostridium kluyveri JZZ isolated from the pit mud of a Chinese flavor liquor-making factory.</title>
        <authorList>
            <person name="Wang Y."/>
        </authorList>
    </citation>
    <scope>NUCLEOTIDE SEQUENCE [LARGE SCALE GENOMIC DNA]</scope>
    <source>
        <strain evidence="1 2">JZZ</strain>
    </source>
</reference>
<dbReference type="RefSeq" id="WP_073540861.1">
    <property type="nucleotide sequence ID" value="NZ_CP018335.1"/>
</dbReference>
<name>A0A1L5FDI4_CLOKL</name>
<accession>A0A1L5FDI4</accession>
<evidence type="ECO:0000313" key="2">
    <source>
        <dbReference type="Proteomes" id="UP000184604"/>
    </source>
</evidence>
<dbReference type="OrthoDB" id="3174978at2"/>
<dbReference type="AlphaFoldDB" id="A0A1L5FDI4"/>